<dbReference type="Proteomes" id="UP001189122">
    <property type="component" value="Unassembled WGS sequence"/>
</dbReference>
<dbReference type="InterPro" id="IPR015791">
    <property type="entry name" value="Antimic/Inh_G_crystallin-like"/>
</dbReference>
<dbReference type="AlphaFoldDB" id="A0A7I8IJQ9"/>
<dbReference type="GO" id="GO:0006952">
    <property type="term" value="P:defense response"/>
    <property type="evidence" value="ECO:0007669"/>
    <property type="project" value="InterPro"/>
</dbReference>
<keyword evidence="3" id="KW-1185">Reference proteome</keyword>
<dbReference type="Gene3D" id="2.60.20.30">
    <property type="match status" value="1"/>
</dbReference>
<accession>A0A7I8IJQ9</accession>
<feature type="chain" id="PRO_5029679805" evidence="1">
    <location>
        <begin position="31"/>
        <end position="107"/>
    </location>
</feature>
<keyword evidence="1" id="KW-0732">Signal</keyword>
<dbReference type="Pfam" id="PF09117">
    <property type="entry name" value="MiAMP1"/>
    <property type="match status" value="1"/>
</dbReference>
<reference evidence="2 3" key="1">
    <citation type="submission" date="2019-12" db="EMBL/GenBank/DDBJ databases">
        <authorList>
            <person name="Scholz U."/>
            <person name="Mascher M."/>
            <person name="Fiebig A."/>
        </authorList>
    </citation>
    <scope>NUCLEOTIDE SEQUENCE</scope>
</reference>
<dbReference type="InterPro" id="IPR015201">
    <property type="entry name" value="Antimicrobial_MiAMP1"/>
</dbReference>
<proteinExistence type="predicted"/>
<protein>
    <submittedName>
        <fullName evidence="2">Uncharacterized protein</fullName>
    </submittedName>
</protein>
<sequence>MATTARTPTAAAAAVLIVLLAAAVVAPASASTLTAFSGPGCAGKTKDVYGCGCFPLTDYQGGYHFVFTEDQRARLYTGSHCEGSSILLKKETRYCAHYDYESIRMIC</sequence>
<organism evidence="2">
    <name type="scientific">Spirodela intermedia</name>
    <name type="common">Intermediate duckweed</name>
    <dbReference type="NCBI Taxonomy" id="51605"/>
    <lineage>
        <taxon>Eukaryota</taxon>
        <taxon>Viridiplantae</taxon>
        <taxon>Streptophyta</taxon>
        <taxon>Embryophyta</taxon>
        <taxon>Tracheophyta</taxon>
        <taxon>Spermatophyta</taxon>
        <taxon>Magnoliopsida</taxon>
        <taxon>Liliopsida</taxon>
        <taxon>Araceae</taxon>
        <taxon>Lemnoideae</taxon>
        <taxon>Spirodela</taxon>
    </lineage>
</organism>
<dbReference type="EMBL" id="CACRZD030000004">
    <property type="protein sequence ID" value="CAA6658125.1"/>
    <property type="molecule type" value="Genomic_DNA"/>
</dbReference>
<dbReference type="GO" id="GO:0045926">
    <property type="term" value="P:negative regulation of growth"/>
    <property type="evidence" value="ECO:0007669"/>
    <property type="project" value="InterPro"/>
</dbReference>
<dbReference type="SUPFAM" id="SSF49695">
    <property type="entry name" value="gamma-Crystallin-like"/>
    <property type="match status" value="1"/>
</dbReference>
<evidence type="ECO:0000313" key="2">
    <source>
        <dbReference type="EMBL" id="CAA2618408.1"/>
    </source>
</evidence>
<feature type="signal peptide" evidence="1">
    <location>
        <begin position="1"/>
        <end position="30"/>
    </location>
</feature>
<name>A0A7I8IJQ9_SPIIN</name>
<gene>
    <name evidence="2" type="ORF">SI7747_04004575</name>
</gene>
<dbReference type="InterPro" id="IPR011024">
    <property type="entry name" value="G_crystallin-like"/>
</dbReference>
<dbReference type="EMBL" id="LR743591">
    <property type="protein sequence ID" value="CAA2618408.1"/>
    <property type="molecule type" value="Genomic_DNA"/>
</dbReference>
<evidence type="ECO:0000256" key="1">
    <source>
        <dbReference type="SAM" id="SignalP"/>
    </source>
</evidence>
<evidence type="ECO:0000313" key="3">
    <source>
        <dbReference type="Proteomes" id="UP001189122"/>
    </source>
</evidence>